<gene>
    <name evidence="2" type="ORF">GCM10022214_00480</name>
</gene>
<dbReference type="EMBL" id="BAAAZG010000001">
    <property type="protein sequence ID" value="GAA4053839.1"/>
    <property type="molecule type" value="Genomic_DNA"/>
</dbReference>
<evidence type="ECO:0000313" key="3">
    <source>
        <dbReference type="Proteomes" id="UP001500683"/>
    </source>
</evidence>
<keyword evidence="3" id="KW-1185">Reference proteome</keyword>
<name>A0ABP7UVP5_9ACTN</name>
<comment type="caution">
    <text evidence="2">The sequence shown here is derived from an EMBL/GenBank/DDBJ whole genome shotgun (WGS) entry which is preliminary data.</text>
</comment>
<proteinExistence type="predicted"/>
<organism evidence="2 3">
    <name type="scientific">Actinomadura miaoliensis</name>
    <dbReference type="NCBI Taxonomy" id="430685"/>
    <lineage>
        <taxon>Bacteria</taxon>
        <taxon>Bacillati</taxon>
        <taxon>Actinomycetota</taxon>
        <taxon>Actinomycetes</taxon>
        <taxon>Streptosporangiales</taxon>
        <taxon>Thermomonosporaceae</taxon>
        <taxon>Actinomadura</taxon>
    </lineage>
</organism>
<sequence>MARALPRRTAARVRHAAGRRRSREVLGAVSPDVTEATAKAVAVLGARTDIELASASPPRFNDWAPARLVPLFADMLDVHRGQGWYPHPPAPYGADMRAALDRAAAITPADLIATLRTTAPLVERFMDCLIGNDLLLLPTTERTAPERRGLDRQERPYNPGALLRLCAPANWCRLAAVSVPCEVSPDGLPIGVQFVGRDDATLIACAARSEAEAHPAAP</sequence>
<dbReference type="SUPFAM" id="SSF75304">
    <property type="entry name" value="Amidase signature (AS) enzymes"/>
    <property type="match status" value="1"/>
</dbReference>
<evidence type="ECO:0000259" key="1">
    <source>
        <dbReference type="Pfam" id="PF01425"/>
    </source>
</evidence>
<evidence type="ECO:0000313" key="2">
    <source>
        <dbReference type="EMBL" id="GAA4053839.1"/>
    </source>
</evidence>
<reference evidence="3" key="1">
    <citation type="journal article" date="2019" name="Int. J. Syst. Evol. Microbiol.">
        <title>The Global Catalogue of Microorganisms (GCM) 10K type strain sequencing project: providing services to taxonomists for standard genome sequencing and annotation.</title>
        <authorList>
            <consortium name="The Broad Institute Genomics Platform"/>
            <consortium name="The Broad Institute Genome Sequencing Center for Infectious Disease"/>
            <person name="Wu L."/>
            <person name="Ma J."/>
        </authorList>
    </citation>
    <scope>NUCLEOTIDE SEQUENCE [LARGE SCALE GENOMIC DNA]</scope>
    <source>
        <strain evidence="3">JCM 16702</strain>
    </source>
</reference>
<dbReference type="Proteomes" id="UP001500683">
    <property type="component" value="Unassembled WGS sequence"/>
</dbReference>
<dbReference type="Gene3D" id="3.90.1300.10">
    <property type="entry name" value="Amidase signature (AS) domain"/>
    <property type="match status" value="1"/>
</dbReference>
<accession>A0ABP7UVP5</accession>
<dbReference type="Pfam" id="PF01425">
    <property type="entry name" value="Amidase"/>
    <property type="match status" value="1"/>
</dbReference>
<dbReference type="InterPro" id="IPR036928">
    <property type="entry name" value="AS_sf"/>
</dbReference>
<dbReference type="InterPro" id="IPR023631">
    <property type="entry name" value="Amidase_dom"/>
</dbReference>
<feature type="domain" description="Amidase" evidence="1">
    <location>
        <begin position="29"/>
        <end position="197"/>
    </location>
</feature>
<dbReference type="RefSeq" id="WP_344939009.1">
    <property type="nucleotide sequence ID" value="NZ_BAAAZG010000001.1"/>
</dbReference>
<protein>
    <recommendedName>
        <fullName evidence="1">Amidase domain-containing protein</fullName>
    </recommendedName>
</protein>